<feature type="non-terminal residue" evidence="1">
    <location>
        <position position="1"/>
    </location>
</feature>
<keyword evidence="2" id="KW-1185">Reference proteome</keyword>
<keyword evidence="1" id="KW-0328">Glycosyltransferase</keyword>
<dbReference type="GO" id="GO:0016757">
    <property type="term" value="F:glycosyltransferase activity"/>
    <property type="evidence" value="ECO:0007669"/>
    <property type="project" value="UniProtKB-KW"/>
</dbReference>
<dbReference type="EMBL" id="QNUK01000115">
    <property type="protein sequence ID" value="KAF5901327.1"/>
    <property type="molecule type" value="Genomic_DNA"/>
</dbReference>
<gene>
    <name evidence="1" type="ORF">DAT39_008916</name>
</gene>
<proteinExistence type="predicted"/>
<dbReference type="AlphaFoldDB" id="A0A8J4UPQ2"/>
<dbReference type="Proteomes" id="UP000727407">
    <property type="component" value="Unassembled WGS sequence"/>
</dbReference>
<name>A0A8J4UPQ2_CLAMG</name>
<accession>A0A8J4UPQ2</accession>
<evidence type="ECO:0000313" key="1">
    <source>
        <dbReference type="EMBL" id="KAF5901327.1"/>
    </source>
</evidence>
<keyword evidence="1" id="KW-0808">Transferase</keyword>
<organism evidence="1 2">
    <name type="scientific">Clarias magur</name>
    <name type="common">Asian catfish</name>
    <name type="synonym">Macropteronotus magur</name>
    <dbReference type="NCBI Taxonomy" id="1594786"/>
    <lineage>
        <taxon>Eukaryota</taxon>
        <taxon>Metazoa</taxon>
        <taxon>Chordata</taxon>
        <taxon>Craniata</taxon>
        <taxon>Vertebrata</taxon>
        <taxon>Euteleostomi</taxon>
        <taxon>Actinopterygii</taxon>
        <taxon>Neopterygii</taxon>
        <taxon>Teleostei</taxon>
        <taxon>Ostariophysi</taxon>
        <taxon>Siluriformes</taxon>
        <taxon>Clariidae</taxon>
        <taxon>Clarias</taxon>
    </lineage>
</organism>
<evidence type="ECO:0000313" key="2">
    <source>
        <dbReference type="Proteomes" id="UP000727407"/>
    </source>
</evidence>
<reference evidence="1" key="1">
    <citation type="submission" date="2020-07" db="EMBL/GenBank/DDBJ databases">
        <title>Clarias magur genome sequencing, assembly and annotation.</title>
        <authorList>
            <person name="Kushwaha B."/>
            <person name="Kumar R."/>
            <person name="Das P."/>
            <person name="Joshi C.G."/>
            <person name="Kumar D."/>
            <person name="Nagpure N.S."/>
            <person name="Pandey M."/>
            <person name="Agarwal S."/>
            <person name="Srivastava S."/>
            <person name="Singh M."/>
            <person name="Sahoo L."/>
            <person name="Jayasankar P."/>
            <person name="Meher P.K."/>
            <person name="Koringa P.G."/>
            <person name="Iquebal M.A."/>
            <person name="Das S.P."/>
            <person name="Bit A."/>
            <person name="Patnaik S."/>
            <person name="Patel N."/>
            <person name="Shah T.M."/>
            <person name="Hinsu A."/>
            <person name="Jena J.K."/>
        </authorList>
    </citation>
    <scope>NUCLEOTIDE SEQUENCE</scope>
    <source>
        <strain evidence="1">CIFAMagur01</strain>
        <tissue evidence="1">Testis</tissue>
    </source>
</reference>
<protein>
    <submittedName>
        <fullName evidence="1">Anthranilate phosphoribosyltransferase</fullName>
    </submittedName>
</protein>
<comment type="caution">
    <text evidence="1">The sequence shown here is derived from an EMBL/GenBank/DDBJ whole genome shotgun (WGS) entry which is preliminary data.</text>
</comment>
<sequence length="58" mass="6889">MDVILIILAPSQETYQERCQIPQSFPRLLMKIELMHGVDCQQEQVRERETKKAEICRD</sequence>